<feature type="compositionally biased region" description="Basic and acidic residues" evidence="3">
    <location>
        <begin position="155"/>
        <end position="189"/>
    </location>
</feature>
<dbReference type="InterPro" id="IPR012677">
    <property type="entry name" value="Nucleotide-bd_a/b_plait_sf"/>
</dbReference>
<dbReference type="GO" id="GO:0071013">
    <property type="term" value="C:catalytic step 2 spliceosome"/>
    <property type="evidence" value="ECO:0007669"/>
    <property type="project" value="TreeGrafter"/>
</dbReference>
<evidence type="ECO:0000313" key="6">
    <source>
        <dbReference type="Proteomes" id="UP001153678"/>
    </source>
</evidence>
<dbReference type="Proteomes" id="UP001153678">
    <property type="component" value="Unassembled WGS sequence"/>
</dbReference>
<dbReference type="InterPro" id="IPR035979">
    <property type="entry name" value="RBD_domain_sf"/>
</dbReference>
<organism evidence="5 6">
    <name type="scientific">Funneliformis geosporum</name>
    <dbReference type="NCBI Taxonomy" id="1117311"/>
    <lineage>
        <taxon>Eukaryota</taxon>
        <taxon>Fungi</taxon>
        <taxon>Fungi incertae sedis</taxon>
        <taxon>Mucoromycota</taxon>
        <taxon>Glomeromycotina</taxon>
        <taxon>Glomeromycetes</taxon>
        <taxon>Glomerales</taxon>
        <taxon>Glomeraceae</taxon>
        <taxon>Funneliformis</taxon>
    </lineage>
</organism>
<dbReference type="PANTHER" id="PTHR45880:SF1">
    <property type="entry name" value="RNA-BINDING MOTIF PROTEIN, X-LINKED 2"/>
    <property type="match status" value="1"/>
</dbReference>
<feature type="compositionally biased region" description="Basic residues" evidence="3">
    <location>
        <begin position="190"/>
        <end position="222"/>
    </location>
</feature>
<keyword evidence="1 2" id="KW-0694">RNA-binding</keyword>
<accession>A0A9W4WV81</accession>
<dbReference type="AlphaFoldDB" id="A0A9W4WV81"/>
<dbReference type="InterPro" id="IPR045844">
    <property type="entry name" value="RRM_Ist3-like"/>
</dbReference>
<dbReference type="CDD" id="cd12411">
    <property type="entry name" value="RRM_ist3_like"/>
    <property type="match status" value="1"/>
</dbReference>
<dbReference type="InterPro" id="IPR051847">
    <property type="entry name" value="RNA_proc/Spliceosome_comp"/>
</dbReference>
<dbReference type="SMART" id="SM00360">
    <property type="entry name" value="RRM"/>
    <property type="match status" value="1"/>
</dbReference>
<feature type="compositionally biased region" description="Acidic residues" evidence="3">
    <location>
        <begin position="145"/>
        <end position="154"/>
    </location>
</feature>
<proteinExistence type="predicted"/>
<evidence type="ECO:0000256" key="2">
    <source>
        <dbReference type="PROSITE-ProRule" id="PRU00176"/>
    </source>
</evidence>
<dbReference type="SUPFAM" id="SSF54928">
    <property type="entry name" value="RNA-binding domain, RBD"/>
    <property type="match status" value="1"/>
</dbReference>
<comment type="caution">
    <text evidence="5">The sequence shown here is derived from an EMBL/GenBank/DDBJ whole genome shotgun (WGS) entry which is preliminary data.</text>
</comment>
<evidence type="ECO:0000256" key="3">
    <source>
        <dbReference type="SAM" id="MobiDB-lite"/>
    </source>
</evidence>
<evidence type="ECO:0000313" key="5">
    <source>
        <dbReference type="EMBL" id="CAI2174617.1"/>
    </source>
</evidence>
<dbReference type="PANTHER" id="PTHR45880">
    <property type="entry name" value="RNA-BINDING MOTIF PROTEIN, X-LINKED 2"/>
    <property type="match status" value="1"/>
</dbReference>
<gene>
    <name evidence="5" type="ORF">FWILDA_LOCUS6681</name>
</gene>
<dbReference type="GO" id="GO:0003723">
    <property type="term" value="F:RNA binding"/>
    <property type="evidence" value="ECO:0007669"/>
    <property type="project" value="UniProtKB-UniRule"/>
</dbReference>
<sequence length="222" mass="25860">MNVTKEIQRINSREIERNISVSGSWHAQYRDSPYIFVGNIPFDLTEGDIITIFSQYGEILDIQLVRNRETGESKGFGFLRYEDQRSTILAVDNLNNYTLLGRTLRVDHASAETKDGEKRTGMNAAPPLMQKVLLLLLLFFPDGGSESDTEDSEDLERKVDPDDPMREERSRSLTRFSRDDVRGRREYDRNRRHVEKVTRYKSRSRSHSRSRNHGRGSVRSYR</sequence>
<dbReference type="Pfam" id="PF00076">
    <property type="entry name" value="RRM_1"/>
    <property type="match status" value="1"/>
</dbReference>
<dbReference type="EMBL" id="CAMKVN010001236">
    <property type="protein sequence ID" value="CAI2174617.1"/>
    <property type="molecule type" value="Genomic_DNA"/>
</dbReference>
<dbReference type="OrthoDB" id="2573941at2759"/>
<dbReference type="PROSITE" id="PS50102">
    <property type="entry name" value="RRM"/>
    <property type="match status" value="1"/>
</dbReference>
<reference evidence="5" key="1">
    <citation type="submission" date="2022-08" db="EMBL/GenBank/DDBJ databases">
        <authorList>
            <person name="Kallberg Y."/>
            <person name="Tangrot J."/>
            <person name="Rosling A."/>
        </authorList>
    </citation>
    <scope>NUCLEOTIDE SEQUENCE</scope>
    <source>
        <strain evidence="5">Wild A</strain>
    </source>
</reference>
<evidence type="ECO:0000259" key="4">
    <source>
        <dbReference type="PROSITE" id="PS50102"/>
    </source>
</evidence>
<name>A0A9W4WV81_9GLOM</name>
<dbReference type="InterPro" id="IPR000504">
    <property type="entry name" value="RRM_dom"/>
</dbReference>
<dbReference type="GO" id="GO:0071011">
    <property type="term" value="C:precatalytic spliceosome"/>
    <property type="evidence" value="ECO:0007669"/>
    <property type="project" value="TreeGrafter"/>
</dbReference>
<protein>
    <submittedName>
        <fullName evidence="5">6177_t:CDS:1</fullName>
    </submittedName>
</protein>
<feature type="domain" description="RRM" evidence="4">
    <location>
        <begin position="33"/>
        <end position="111"/>
    </location>
</feature>
<evidence type="ECO:0000256" key="1">
    <source>
        <dbReference type="ARBA" id="ARBA00022884"/>
    </source>
</evidence>
<keyword evidence="6" id="KW-1185">Reference proteome</keyword>
<dbReference type="GO" id="GO:0005686">
    <property type="term" value="C:U2 snRNP"/>
    <property type="evidence" value="ECO:0007669"/>
    <property type="project" value="TreeGrafter"/>
</dbReference>
<dbReference type="Gene3D" id="3.30.70.330">
    <property type="match status" value="1"/>
</dbReference>
<feature type="region of interest" description="Disordered" evidence="3">
    <location>
        <begin position="145"/>
        <end position="222"/>
    </location>
</feature>
<dbReference type="GO" id="GO:0000398">
    <property type="term" value="P:mRNA splicing, via spliceosome"/>
    <property type="evidence" value="ECO:0007669"/>
    <property type="project" value="InterPro"/>
</dbReference>